<evidence type="ECO:0000313" key="3">
    <source>
        <dbReference type="EMBL" id="GMA91131.1"/>
    </source>
</evidence>
<dbReference type="RefSeq" id="WP_284299296.1">
    <property type="nucleotide sequence ID" value="NZ_BSVA01000001.1"/>
</dbReference>
<dbReference type="InterPro" id="IPR000253">
    <property type="entry name" value="FHA_dom"/>
</dbReference>
<evidence type="ECO:0000313" key="4">
    <source>
        <dbReference type="Proteomes" id="UP001157069"/>
    </source>
</evidence>
<dbReference type="Pfam" id="PF00498">
    <property type="entry name" value="FHA"/>
    <property type="match status" value="1"/>
</dbReference>
<gene>
    <name evidence="3" type="ORF">GCM10025869_16600</name>
</gene>
<keyword evidence="4" id="KW-1185">Reference proteome</keyword>
<dbReference type="SUPFAM" id="SSF49879">
    <property type="entry name" value="SMAD/FHA domain"/>
    <property type="match status" value="1"/>
</dbReference>
<evidence type="ECO:0000259" key="2">
    <source>
        <dbReference type="PROSITE" id="PS50006"/>
    </source>
</evidence>
<dbReference type="Proteomes" id="UP001157069">
    <property type="component" value="Unassembled WGS sequence"/>
</dbReference>
<evidence type="ECO:0000256" key="1">
    <source>
        <dbReference type="ARBA" id="ARBA00022553"/>
    </source>
</evidence>
<comment type="caution">
    <text evidence="3">The sequence shown here is derived from an EMBL/GenBank/DDBJ whole genome shotgun (WGS) entry which is preliminary data.</text>
</comment>
<dbReference type="EMBL" id="BSVA01000001">
    <property type="protein sequence ID" value="GMA91131.1"/>
    <property type="molecule type" value="Genomic_DNA"/>
</dbReference>
<dbReference type="CDD" id="cd00060">
    <property type="entry name" value="FHA"/>
    <property type="match status" value="1"/>
</dbReference>
<dbReference type="Gene3D" id="2.60.200.20">
    <property type="match status" value="1"/>
</dbReference>
<name>A0ABQ6JWY5_9MICO</name>
<accession>A0ABQ6JWY5</accession>
<feature type="domain" description="FHA" evidence="2">
    <location>
        <begin position="14"/>
        <end position="66"/>
    </location>
</feature>
<organism evidence="3 4">
    <name type="scientific">Homoserinibacter gongjuensis</name>
    <dbReference type="NCBI Taxonomy" id="1162968"/>
    <lineage>
        <taxon>Bacteria</taxon>
        <taxon>Bacillati</taxon>
        <taxon>Actinomycetota</taxon>
        <taxon>Actinomycetes</taxon>
        <taxon>Micrococcales</taxon>
        <taxon>Microbacteriaceae</taxon>
        <taxon>Homoserinibacter</taxon>
    </lineage>
</organism>
<dbReference type="InterPro" id="IPR008984">
    <property type="entry name" value="SMAD_FHA_dom_sf"/>
</dbReference>
<dbReference type="PROSITE" id="PS50006">
    <property type="entry name" value="FHA_DOMAIN"/>
    <property type="match status" value="1"/>
</dbReference>
<reference evidence="4" key="1">
    <citation type="journal article" date="2019" name="Int. J. Syst. Evol. Microbiol.">
        <title>The Global Catalogue of Microorganisms (GCM) 10K type strain sequencing project: providing services to taxonomists for standard genome sequencing and annotation.</title>
        <authorList>
            <consortium name="The Broad Institute Genomics Platform"/>
            <consortium name="The Broad Institute Genome Sequencing Center for Infectious Disease"/>
            <person name="Wu L."/>
            <person name="Ma J."/>
        </authorList>
    </citation>
    <scope>NUCLEOTIDE SEQUENCE [LARGE SCALE GENOMIC DNA]</scope>
    <source>
        <strain evidence="4">NBRC 108755</strain>
    </source>
</reference>
<keyword evidence="1" id="KW-0597">Phosphoprotein</keyword>
<protein>
    <recommendedName>
        <fullName evidence="2">FHA domain-containing protein</fullName>
    </recommendedName>
</protein>
<proteinExistence type="predicted"/>
<sequence>MEGGPAIPLTADRVVLGRKPAGGAPGTQDVAVPDTTRTLSKVHARVERGEEGWIITDLESTNGVVVVASDGTETLLDRGASSPVTGRFILGKVAMSIVEEGASA</sequence>